<dbReference type="EMBL" id="QNUF01000010">
    <property type="protein sequence ID" value="REC75514.1"/>
    <property type="molecule type" value="Genomic_DNA"/>
</dbReference>
<protein>
    <submittedName>
        <fullName evidence="1">Uncharacterized protein</fullName>
    </submittedName>
</protein>
<accession>A0ABX9IKI0</accession>
<evidence type="ECO:0000313" key="2">
    <source>
        <dbReference type="Proteomes" id="UP000256491"/>
    </source>
</evidence>
<comment type="caution">
    <text evidence="1">The sequence shown here is derived from an EMBL/GenBank/DDBJ whole genome shotgun (WGS) entry which is preliminary data.</text>
</comment>
<dbReference type="Proteomes" id="UP000256491">
    <property type="component" value="Unassembled WGS sequence"/>
</dbReference>
<reference evidence="1 2" key="1">
    <citation type="journal article" date="2010" name="Syst. Appl. Microbiol.">
        <title>Four new species of Chryseobacterium from the rhizosphere of coastal sand dune plants, Chryseobacterium elymi sp. nov., Chryseobacterium hagamense sp. nov., Chryseobacterium lathyri sp. nov. and Chryseobacterium rhizosphaerae sp. nov.</title>
        <authorList>
            <person name="Cho S.H."/>
            <person name="Lee K.S."/>
            <person name="Shin D.S."/>
            <person name="Han J.H."/>
            <person name="Park K.S."/>
            <person name="Lee C.H."/>
            <person name="Park K.H."/>
            <person name="Kim S.B."/>
        </authorList>
    </citation>
    <scope>NUCLEOTIDE SEQUENCE [LARGE SCALE GENOMIC DNA]</scope>
    <source>
        <strain evidence="1 2">KCTC 22548</strain>
    </source>
</reference>
<gene>
    <name evidence="1" type="ORF">DRF57_10875</name>
</gene>
<organism evidence="1 2">
    <name type="scientific">Chryseobacterium rhizosphaerae</name>
    <dbReference type="NCBI Taxonomy" id="395937"/>
    <lineage>
        <taxon>Bacteria</taxon>
        <taxon>Pseudomonadati</taxon>
        <taxon>Bacteroidota</taxon>
        <taxon>Flavobacteriia</taxon>
        <taxon>Flavobacteriales</taxon>
        <taxon>Weeksellaceae</taxon>
        <taxon>Chryseobacterium group</taxon>
        <taxon>Chryseobacterium</taxon>
    </lineage>
</organism>
<evidence type="ECO:0000313" key="1">
    <source>
        <dbReference type="EMBL" id="REC75514.1"/>
    </source>
</evidence>
<sequence>MADDDNTVIYQVFGHSSAVWTSFKFSPNDFLDDLLRRKVNKKAPDTLVNIPAFGIFFIYN</sequence>
<keyword evidence="2" id="KW-1185">Reference proteome</keyword>
<name>A0ABX9IKI0_9FLAO</name>
<proteinExistence type="predicted"/>